<dbReference type="GeneID" id="62642284"/>
<dbReference type="PROSITE" id="PS51668">
    <property type="entry name" value="TSAA_2"/>
    <property type="match status" value="1"/>
</dbReference>
<dbReference type="EMBL" id="JAFBXF010000004">
    <property type="protein sequence ID" value="MBM2416699.1"/>
    <property type="molecule type" value="Genomic_DNA"/>
</dbReference>
<dbReference type="RefSeq" id="WP_085631717.1">
    <property type="nucleotide sequence ID" value="NZ_JAFBWU010000004.1"/>
</dbReference>
<proteinExistence type="inferred from homology"/>
<dbReference type="InterPro" id="IPR036414">
    <property type="entry name" value="YaeB_N_sf"/>
</dbReference>
<feature type="domain" description="TsaA-like" evidence="3">
    <location>
        <begin position="26"/>
        <end position="156"/>
    </location>
</feature>
<dbReference type="InterPro" id="IPR040372">
    <property type="entry name" value="YaeB-like"/>
</dbReference>
<dbReference type="CDD" id="cd09281">
    <property type="entry name" value="UPF0066"/>
    <property type="match status" value="1"/>
</dbReference>
<dbReference type="OrthoDB" id="9804309at2"/>
<evidence type="ECO:0000259" key="3">
    <source>
        <dbReference type="PROSITE" id="PS51668"/>
    </source>
</evidence>
<comment type="caution">
    <text evidence="4">The sequence shown here is derived from an EMBL/GenBank/DDBJ whole genome shotgun (WGS) entry which is preliminary data.</text>
</comment>
<dbReference type="NCBIfam" id="TIGR00104">
    <property type="entry name" value="tRNA_TsaA"/>
    <property type="match status" value="1"/>
</dbReference>
<accession>A0A9Q2RZ29</accession>
<protein>
    <submittedName>
        <fullName evidence="4">tRNA (N6-threonylcarbamoyladenosine(37)-N6)-methyltransferase TrmO</fullName>
    </submittedName>
</protein>
<dbReference type="Pfam" id="PF01980">
    <property type="entry name" value="TrmO_N"/>
    <property type="match status" value="1"/>
</dbReference>
<dbReference type="Proteomes" id="UP000755667">
    <property type="component" value="Unassembled WGS sequence"/>
</dbReference>
<dbReference type="EMBL" id="JAFBXE010000004">
    <property type="protein sequence ID" value="MBM2412031.1"/>
    <property type="molecule type" value="Genomic_DNA"/>
</dbReference>
<evidence type="ECO:0000256" key="1">
    <source>
        <dbReference type="ARBA" id="ARBA00022691"/>
    </source>
</evidence>
<dbReference type="SUPFAM" id="SSF118196">
    <property type="entry name" value="YaeB-like"/>
    <property type="match status" value="1"/>
</dbReference>
<keyword evidence="1" id="KW-0949">S-adenosyl-L-methionine</keyword>
<keyword evidence="7" id="KW-1185">Reference proteome</keyword>
<dbReference type="AlphaFoldDB" id="A0A9Q2RZ29"/>
<reference evidence="4 7" key="1">
    <citation type="submission" date="2021-01" db="EMBL/GenBank/DDBJ databases">
        <title>Diatom-associated Roseobacters Show Island Model of Population Structure.</title>
        <authorList>
            <person name="Qu L."/>
            <person name="Feng X."/>
            <person name="Chen Y."/>
            <person name="Li L."/>
            <person name="Wang X."/>
            <person name="Hu Z."/>
            <person name="Wang H."/>
            <person name="Luo H."/>
        </authorList>
    </citation>
    <scope>NUCLEOTIDE SEQUENCE</scope>
    <source>
        <strain evidence="5 7">CC28-63</strain>
        <strain evidence="4">CC28-69</strain>
    </source>
</reference>
<dbReference type="Proteomes" id="UP000809440">
    <property type="component" value="Unassembled WGS sequence"/>
</dbReference>
<evidence type="ECO:0000313" key="6">
    <source>
        <dbReference type="Proteomes" id="UP000755667"/>
    </source>
</evidence>
<evidence type="ECO:0000256" key="2">
    <source>
        <dbReference type="ARBA" id="ARBA00033753"/>
    </source>
</evidence>
<evidence type="ECO:0000313" key="4">
    <source>
        <dbReference type="EMBL" id="MBM2412031.1"/>
    </source>
</evidence>
<gene>
    <name evidence="4" type="primary">tsaA</name>
    <name evidence="4" type="ORF">JQX41_06955</name>
    <name evidence="5" type="ORF">JQX48_06960</name>
</gene>
<evidence type="ECO:0000313" key="5">
    <source>
        <dbReference type="EMBL" id="MBM2416699.1"/>
    </source>
</evidence>
<dbReference type="PANTHER" id="PTHR12818:SF0">
    <property type="entry name" value="TRNA (ADENINE(37)-N6)-METHYLTRANSFERASE"/>
    <property type="match status" value="1"/>
</dbReference>
<name>A0A9Q2RZ29_9RHOB</name>
<organism evidence="4 6">
    <name type="scientific">Marivita cryptomonadis</name>
    <dbReference type="NCBI Taxonomy" id="505252"/>
    <lineage>
        <taxon>Bacteria</taxon>
        <taxon>Pseudomonadati</taxon>
        <taxon>Pseudomonadota</taxon>
        <taxon>Alphaproteobacteria</taxon>
        <taxon>Rhodobacterales</taxon>
        <taxon>Roseobacteraceae</taxon>
        <taxon>Marivita</taxon>
    </lineage>
</organism>
<evidence type="ECO:0000313" key="7">
    <source>
        <dbReference type="Proteomes" id="UP000809440"/>
    </source>
</evidence>
<dbReference type="PANTHER" id="PTHR12818">
    <property type="entry name" value="TRNA (ADENINE(37)-N6)-METHYLTRANSFERASE"/>
    <property type="match status" value="1"/>
</dbReference>
<dbReference type="Gene3D" id="2.40.30.70">
    <property type="entry name" value="YaeB-like"/>
    <property type="match status" value="1"/>
</dbReference>
<sequence>MTVKKTSDMRDGEAVLDAPQAQDAFVQFIGTIRTPFTTRDLCPRQGKLEGPDCRLELLPEWAAALKGITAFEYLDVLYWLHMSRRDLVLQSPKSNGTTTGTFALRSPVRPNPIGLSRVRLIRQEGPTLIVKGLDCLDKTPLIDIKPERCAFTPQAPHKDADKA</sequence>
<dbReference type="InterPro" id="IPR036413">
    <property type="entry name" value="YaeB-like_sf"/>
</dbReference>
<comment type="similarity">
    <text evidence="2">Belongs to the tRNA methyltransferase O family.</text>
</comment>
<dbReference type="InterPro" id="IPR023370">
    <property type="entry name" value="TrmO-like_N"/>
</dbReference>